<protein>
    <recommendedName>
        <fullName evidence="3">Clr5 domain-containing protein</fullName>
    </recommendedName>
</protein>
<dbReference type="OrthoDB" id="539213at2759"/>
<evidence type="ECO:0000256" key="1">
    <source>
        <dbReference type="SAM" id="Coils"/>
    </source>
</evidence>
<feature type="compositionally biased region" description="Basic and acidic residues" evidence="2">
    <location>
        <begin position="88"/>
        <end position="109"/>
    </location>
</feature>
<evidence type="ECO:0000313" key="4">
    <source>
        <dbReference type="EMBL" id="KPI36410.1"/>
    </source>
</evidence>
<evidence type="ECO:0000259" key="3">
    <source>
        <dbReference type="Pfam" id="PF14420"/>
    </source>
</evidence>
<dbReference type="AlphaFoldDB" id="A0A0N1H3S3"/>
<comment type="caution">
    <text evidence="4">The sequence shown here is derived from an EMBL/GenBank/DDBJ whole genome shotgun (WGS) entry which is preliminary data.</text>
</comment>
<dbReference type="GeneID" id="28734839"/>
<proteinExistence type="predicted"/>
<keyword evidence="5" id="KW-1185">Reference proteome</keyword>
<organism evidence="4 5">
    <name type="scientific">Cyphellophora attinorum</name>
    <dbReference type="NCBI Taxonomy" id="1664694"/>
    <lineage>
        <taxon>Eukaryota</taxon>
        <taxon>Fungi</taxon>
        <taxon>Dikarya</taxon>
        <taxon>Ascomycota</taxon>
        <taxon>Pezizomycotina</taxon>
        <taxon>Eurotiomycetes</taxon>
        <taxon>Chaetothyriomycetidae</taxon>
        <taxon>Chaetothyriales</taxon>
        <taxon>Cyphellophoraceae</taxon>
        <taxon>Cyphellophora</taxon>
    </lineage>
</organism>
<sequence>MRPPPPEAWENIKPEFIKLYVDQNVPLPTVMKELASRGFEASPKMYKNRIKSWGITKYLKKEEAEKLAKAEGAERDRAQRSIIRRKARESTKGKLHTEKSTGSDEEPHSELPQTTTPLNVRPPLDNIHVSQITSNGFVAEPSPIQTETPRPWSPPSSLPRRPTLDGTMPVPVKDLLVTLRRWTHEAVISGHWERSASTQHEKARHVSRHLASDLQAGLKYMEQGKKSMAWIHWRSAIRRFENPDLFKTWYHETPIRLLFEIARIKESGHPQFAAQLLTNTGGWAATRLQPDDVRHALYSTYGQLEVDNIRSVYEQAARFMLDGLASRLEKDDPLLFEIRLNRALDMSYFDETVDLSEWLPPLEEVDETMGTKNSFCVYYLLLQAYQLVALGETNAADKKASEARRRIDALPSGGIDQYKLGMAYRRLGRMQYKRQHWQDAKRSFNQAWKNLKTGKHADGLMIEVLQCQLNLALQTDDVADVDIYRDNLANLEHKIQAQEEKEMQDEVARGGVLDEYTVNGHMGMIPEAVVNSADVPSITVDSPAPFQNGKLVRVPTLTEER</sequence>
<evidence type="ECO:0000313" key="5">
    <source>
        <dbReference type="Proteomes" id="UP000038010"/>
    </source>
</evidence>
<feature type="compositionally biased region" description="Basic and acidic residues" evidence="2">
    <location>
        <begin position="67"/>
        <end position="79"/>
    </location>
</feature>
<feature type="region of interest" description="Disordered" evidence="2">
    <location>
        <begin position="67"/>
        <end position="123"/>
    </location>
</feature>
<dbReference type="EMBL" id="LFJN01000031">
    <property type="protein sequence ID" value="KPI36410.1"/>
    <property type="molecule type" value="Genomic_DNA"/>
</dbReference>
<name>A0A0N1H3S3_9EURO</name>
<dbReference type="PANTHER" id="PTHR38788:SF3">
    <property type="entry name" value="CLR5 DOMAIN-CONTAINING PROTEIN"/>
    <property type="match status" value="1"/>
</dbReference>
<evidence type="ECO:0000256" key="2">
    <source>
        <dbReference type="SAM" id="MobiDB-lite"/>
    </source>
</evidence>
<feature type="domain" description="Clr5" evidence="3">
    <location>
        <begin position="6"/>
        <end position="57"/>
    </location>
</feature>
<dbReference type="Pfam" id="PF14420">
    <property type="entry name" value="Clr5"/>
    <property type="match status" value="1"/>
</dbReference>
<dbReference type="Proteomes" id="UP000038010">
    <property type="component" value="Unassembled WGS sequence"/>
</dbReference>
<dbReference type="PANTHER" id="PTHR38788">
    <property type="entry name" value="CLR5 DOMAIN-CONTAINING PROTEIN"/>
    <property type="match status" value="1"/>
</dbReference>
<feature type="region of interest" description="Disordered" evidence="2">
    <location>
        <begin position="139"/>
        <end position="166"/>
    </location>
</feature>
<accession>A0A0N1H3S3</accession>
<dbReference type="VEuPathDB" id="FungiDB:AB675_2948"/>
<reference evidence="4 5" key="1">
    <citation type="submission" date="2015-06" db="EMBL/GenBank/DDBJ databases">
        <title>Draft genome of the ant-associated black yeast Phialophora attae CBS 131958.</title>
        <authorList>
            <person name="Moreno L.F."/>
            <person name="Stielow B.J."/>
            <person name="de Hoog S."/>
            <person name="Vicente V.A."/>
            <person name="Weiss V.A."/>
            <person name="de Vries M."/>
            <person name="Cruz L.M."/>
            <person name="Souza E.M."/>
        </authorList>
    </citation>
    <scope>NUCLEOTIDE SEQUENCE [LARGE SCALE GENOMIC DNA]</scope>
    <source>
        <strain evidence="4 5">CBS 131958</strain>
    </source>
</reference>
<dbReference type="InterPro" id="IPR025676">
    <property type="entry name" value="Clr5_dom"/>
</dbReference>
<feature type="coiled-coil region" evidence="1">
    <location>
        <begin position="481"/>
        <end position="508"/>
    </location>
</feature>
<keyword evidence="1" id="KW-0175">Coiled coil</keyword>
<dbReference type="RefSeq" id="XP_017996373.1">
    <property type="nucleotide sequence ID" value="XM_018142959.1"/>
</dbReference>
<gene>
    <name evidence="4" type="ORF">AB675_2948</name>
</gene>